<reference evidence="6" key="1">
    <citation type="journal article" date="2009" name="Genome Res.">
        <title>Comparative genomic analyses of the human fungal pathogens Coccidioides and their relatives.</title>
        <authorList>
            <person name="Sharpton T.J."/>
            <person name="Stajich J.E."/>
            <person name="Rounsley S.D."/>
            <person name="Gardner M.J."/>
            <person name="Wortman J.R."/>
            <person name="Jordar V.S."/>
            <person name="Maiti R."/>
            <person name="Kodira C.D."/>
            <person name="Neafsey D.E."/>
            <person name="Zeng Q."/>
            <person name="Hung C.-Y."/>
            <person name="McMahan C."/>
            <person name="Muszewska A."/>
            <person name="Grynberg M."/>
            <person name="Mandel M.A."/>
            <person name="Kellner E.M."/>
            <person name="Barker B.M."/>
            <person name="Galgiani J.N."/>
            <person name="Orbach M.J."/>
            <person name="Kirkland T.N."/>
            <person name="Cole G.T."/>
            <person name="Henn M.R."/>
            <person name="Birren B.W."/>
            <person name="Taylor J.W."/>
        </authorList>
    </citation>
    <scope>NUCLEOTIDE SEQUENCE [LARGE SCALE GENOMIC DNA]</scope>
    <source>
        <strain evidence="6">UAMH 1704</strain>
    </source>
</reference>
<dbReference type="InParanoid" id="C4JKH9"/>
<comment type="similarity">
    <text evidence="1">Belongs to the ADIP family.</text>
</comment>
<dbReference type="RefSeq" id="XP_002542620.1">
    <property type="nucleotide sequence ID" value="XM_002542574.1"/>
</dbReference>
<name>C4JKH9_UNCRE</name>
<feature type="compositionally biased region" description="Polar residues" evidence="4">
    <location>
        <begin position="366"/>
        <end position="379"/>
    </location>
</feature>
<dbReference type="OrthoDB" id="312015at2759"/>
<feature type="compositionally biased region" description="Basic residues" evidence="4">
    <location>
        <begin position="401"/>
        <end position="420"/>
    </location>
</feature>
<proteinExistence type="inferred from homology"/>
<evidence type="ECO:0000256" key="4">
    <source>
        <dbReference type="SAM" id="MobiDB-lite"/>
    </source>
</evidence>
<accession>C4JKH9</accession>
<keyword evidence="6" id="KW-1185">Reference proteome</keyword>
<dbReference type="PANTHER" id="PTHR47057:SF1">
    <property type="entry name" value="AFADIN_ALPHA-ACTININ-BINDING PROTEIN"/>
    <property type="match status" value="1"/>
</dbReference>
<feature type="compositionally biased region" description="Polar residues" evidence="4">
    <location>
        <begin position="421"/>
        <end position="439"/>
    </location>
</feature>
<dbReference type="GeneID" id="8441332"/>
<dbReference type="AlphaFoldDB" id="C4JKH9"/>
<evidence type="ECO:0000256" key="2">
    <source>
        <dbReference type="ARBA" id="ARBA00023054"/>
    </source>
</evidence>
<evidence type="ECO:0000256" key="1">
    <source>
        <dbReference type="ARBA" id="ARBA00009291"/>
    </source>
</evidence>
<feature type="coiled-coil region" evidence="3">
    <location>
        <begin position="73"/>
        <end position="142"/>
    </location>
</feature>
<feature type="region of interest" description="Disordered" evidence="4">
    <location>
        <begin position="164"/>
        <end position="201"/>
    </location>
</feature>
<dbReference type="KEGG" id="ure:UREG_02136"/>
<evidence type="ECO:0000313" key="5">
    <source>
        <dbReference type="EMBL" id="EEP77287.1"/>
    </source>
</evidence>
<dbReference type="Proteomes" id="UP000002058">
    <property type="component" value="Unassembled WGS sequence"/>
</dbReference>
<sequence>METHNLEAASDYINNLLLARGLLRNGKRIEFAEPARAPDGIGGTMTTVINLVHDLIMRRDREAEQHENLAGTIRSLRNTEAKQTLEVERLETRMEELSRALALTEGQERAFKVNIREAEGTIRILKEQVQRMKSTVQQIRAQYTTDIRKRDLEMQKLKARLTERTRGKRDGPGVTTITITPPPKATNQKSTEGGQGLDTPGYSLRQETTEFLTQLCQSLSDENDGLIRLAQDSITTLKELQGLTEPGVNEVSMAADAAELETDPLSGPVPPYETLSAEMSYVLEQLRSLLTNPSFVSLEEVEIRDSEISRLRDGWEKMEARWKEAVAMMDNWHRRMAGGGDGVNIDELKLGMTLGSSIDRDIVSQDASMPVSNNENVQLPSVGEEGEGESEDKQREERAAPRRRSSLRASPRRRTVRFAKRNQNILEECSGNKQPTILPQGTPAEAISENMPDTDKDASCAVEKPSTISSPRRPTRKQADPKVQLRVSSAVFRYGLCFNLQLTLAEQSNYDASSHWGETVGYKTGRSTLLQTSRQETEQYLQ</sequence>
<evidence type="ECO:0000256" key="3">
    <source>
        <dbReference type="SAM" id="Coils"/>
    </source>
</evidence>
<organism evidence="5 6">
    <name type="scientific">Uncinocarpus reesii (strain UAMH 1704)</name>
    <dbReference type="NCBI Taxonomy" id="336963"/>
    <lineage>
        <taxon>Eukaryota</taxon>
        <taxon>Fungi</taxon>
        <taxon>Dikarya</taxon>
        <taxon>Ascomycota</taxon>
        <taxon>Pezizomycotina</taxon>
        <taxon>Eurotiomycetes</taxon>
        <taxon>Eurotiomycetidae</taxon>
        <taxon>Onygenales</taxon>
        <taxon>Onygenaceae</taxon>
        <taxon>Uncinocarpus</taxon>
    </lineage>
</organism>
<dbReference type="HOGENOM" id="CLU_010128_1_0_1"/>
<dbReference type="PANTHER" id="PTHR47057">
    <property type="entry name" value="AFADIN/ALPHA-ACTININ-BINDING"/>
    <property type="match status" value="1"/>
</dbReference>
<feature type="region of interest" description="Disordered" evidence="4">
    <location>
        <begin position="366"/>
        <end position="481"/>
    </location>
</feature>
<dbReference type="EMBL" id="CH476615">
    <property type="protein sequence ID" value="EEP77287.1"/>
    <property type="molecule type" value="Genomic_DNA"/>
</dbReference>
<evidence type="ECO:0000313" key="6">
    <source>
        <dbReference type="Proteomes" id="UP000002058"/>
    </source>
</evidence>
<dbReference type="InterPro" id="IPR021622">
    <property type="entry name" value="Afadin/alpha-actinin-bd"/>
</dbReference>
<keyword evidence="2 3" id="KW-0175">Coiled coil</keyword>
<protein>
    <recommendedName>
        <fullName evidence="7">NIMA interactive protein</fullName>
    </recommendedName>
</protein>
<gene>
    <name evidence="5" type="ORF">UREG_02136</name>
</gene>
<feature type="compositionally biased region" description="Basic and acidic residues" evidence="4">
    <location>
        <begin position="391"/>
        <end position="400"/>
    </location>
</feature>
<evidence type="ECO:0008006" key="7">
    <source>
        <dbReference type="Google" id="ProtNLM"/>
    </source>
</evidence>
<dbReference type="eggNOG" id="ENOG502RZ1J">
    <property type="taxonomic scope" value="Eukaryota"/>
</dbReference>
<dbReference type="Pfam" id="PF11559">
    <property type="entry name" value="ADIP"/>
    <property type="match status" value="1"/>
</dbReference>
<dbReference type="OMA" id="WKQAVTM"/>
<dbReference type="VEuPathDB" id="FungiDB:UREG_02136"/>